<dbReference type="Proteomes" id="UP000219036">
    <property type="component" value="Unassembled WGS sequence"/>
</dbReference>
<evidence type="ECO:0000313" key="1">
    <source>
        <dbReference type="EMBL" id="SNZ10685.1"/>
    </source>
</evidence>
<evidence type="ECO:0000313" key="2">
    <source>
        <dbReference type="Proteomes" id="UP000219036"/>
    </source>
</evidence>
<gene>
    <name evidence="1" type="ORF">SAMN06265182_1922</name>
</gene>
<accession>A0A285NMJ9</accession>
<dbReference type="EMBL" id="OBEI01000011">
    <property type="protein sequence ID" value="SNZ10685.1"/>
    <property type="molecule type" value="Genomic_DNA"/>
</dbReference>
<name>A0A285NMJ9_9AQUI</name>
<dbReference type="AlphaFoldDB" id="A0A285NMJ9"/>
<sequence>MAIKRIKKRNIPLPIIICGLAVEIYTREFYISGNIELVSRIEKKSNRRNFI</sequence>
<reference evidence="2" key="1">
    <citation type="submission" date="2017-09" db="EMBL/GenBank/DDBJ databases">
        <authorList>
            <person name="Varghese N."/>
            <person name="Submissions S."/>
        </authorList>
    </citation>
    <scope>NUCLEOTIDE SEQUENCE [LARGE SCALE GENOMIC DNA]</scope>
    <source>
        <strain evidence="2">DSM 15103</strain>
    </source>
</reference>
<keyword evidence="2" id="KW-1185">Reference proteome</keyword>
<proteinExistence type="predicted"/>
<protein>
    <submittedName>
        <fullName evidence="1">Uncharacterized protein</fullName>
    </submittedName>
</protein>
<organism evidence="1 2">
    <name type="scientific">Persephonella hydrogeniphila</name>
    <dbReference type="NCBI Taxonomy" id="198703"/>
    <lineage>
        <taxon>Bacteria</taxon>
        <taxon>Pseudomonadati</taxon>
        <taxon>Aquificota</taxon>
        <taxon>Aquificia</taxon>
        <taxon>Aquificales</taxon>
        <taxon>Hydrogenothermaceae</taxon>
        <taxon>Persephonella</taxon>
    </lineage>
</organism>